<evidence type="ECO:0000256" key="7">
    <source>
        <dbReference type="SAM" id="Phobius"/>
    </source>
</evidence>
<comment type="similarity">
    <text evidence="2">Belongs to the peptidase S49 family.</text>
</comment>
<dbReference type="PANTHER" id="PTHR33209">
    <property type="entry name" value="PROTEASE 4"/>
    <property type="match status" value="1"/>
</dbReference>
<proteinExistence type="inferred from homology"/>
<feature type="transmembrane region" description="Helical" evidence="7">
    <location>
        <begin position="20"/>
        <end position="41"/>
    </location>
</feature>
<dbReference type="SUPFAM" id="SSF52096">
    <property type="entry name" value="ClpP/crotonase"/>
    <property type="match status" value="2"/>
</dbReference>
<organism evidence="9 10">
    <name type="scientific">Orbus sasakiae</name>
    <dbReference type="NCBI Taxonomy" id="1078475"/>
    <lineage>
        <taxon>Bacteria</taxon>
        <taxon>Pseudomonadati</taxon>
        <taxon>Pseudomonadota</taxon>
        <taxon>Gammaproteobacteria</taxon>
        <taxon>Orbales</taxon>
        <taxon>Orbaceae</taxon>
        <taxon>Orbus</taxon>
    </lineage>
</organism>
<dbReference type="NCBIfam" id="TIGR00705">
    <property type="entry name" value="SppA_67K"/>
    <property type="match status" value="1"/>
</dbReference>
<feature type="domain" description="Peptidase S49" evidence="8">
    <location>
        <begin position="395"/>
        <end position="545"/>
    </location>
</feature>
<sequence>MSFWRAIGTGIKYIWKTINVIREIFLNLIFFVIILMLIGLLSDSSGTSSTPQNGVLVLDIEGIIVDVTTSDQELYNITKKLNNDKPDLTRENSLFELTQKIDQATNDPGIKGIILKLDNFAGADLPALQYLAKYLMAFKDAGKPIYAVGSSFDQKQYYLASIANEIYLINQGSVSLYGFATNNFYFKSLFDNLKINTHVFRVGTYKSAIEPFIRDDMSDAAKQNTTRWLTTMWGNYLHEIADYRGLETDDLVPAPKIMLSRLKSVSGSMSEYALDNGIVDKVLSSYQANTILDASFNYAPQLSIYNYQLFPNRMRSFNNQLTSSKVTKPLIAVVFVDGTISTGKSASNIAGSDTIANQLREIGNNNNVHAVVLRINSPGGGVYASEAIRSEIVSLRQKDIPVVVSMGGMAASGGYWIATQSDYIIANPNTITGSIGIFGVIPTFEKSLAHIGVYTDGVSTSPLADVNVAQDLPDEVNQLIQMNIENGYDNFVSLVAESRMMSYDSVDHIAQGQVWLGQEAKSIGLVDQLGDFDDAIVKAAELAGLSEYTIDWQKQESSLLVELFGGYSALLPKSALELIYQQLPASHQLQQHLAFWDNLTDPQNRYVYCLNCSDIK</sequence>
<dbReference type="InterPro" id="IPR047272">
    <property type="entry name" value="S49_SppA_C"/>
</dbReference>
<dbReference type="Gene3D" id="6.20.330.10">
    <property type="match status" value="1"/>
</dbReference>
<comment type="subcellular location">
    <subcellularLocation>
        <location evidence="1">Membrane</location>
    </subcellularLocation>
</comment>
<keyword evidence="7" id="KW-1133">Transmembrane helix</keyword>
<evidence type="ECO:0000259" key="8">
    <source>
        <dbReference type="Pfam" id="PF01343"/>
    </source>
</evidence>
<dbReference type="Gene3D" id="3.90.226.10">
    <property type="entry name" value="2-enoyl-CoA Hydratase, Chain A, domain 1"/>
    <property type="match status" value="3"/>
</dbReference>
<reference evidence="10" key="1">
    <citation type="journal article" date="2019" name="Int. J. Syst. Evol. Microbiol.">
        <title>The Global Catalogue of Microorganisms (GCM) 10K type strain sequencing project: providing services to taxonomists for standard genome sequencing and annotation.</title>
        <authorList>
            <consortium name="The Broad Institute Genomics Platform"/>
            <consortium name="The Broad Institute Genome Sequencing Center for Infectious Disease"/>
            <person name="Wu L."/>
            <person name="Ma J."/>
        </authorList>
    </citation>
    <scope>NUCLEOTIDE SEQUENCE [LARGE SCALE GENOMIC DNA]</scope>
    <source>
        <strain evidence="10">JCM 18050</strain>
    </source>
</reference>
<dbReference type="Pfam" id="PF01343">
    <property type="entry name" value="Peptidase_S49"/>
    <property type="match status" value="2"/>
</dbReference>
<evidence type="ECO:0000256" key="5">
    <source>
        <dbReference type="ARBA" id="ARBA00022825"/>
    </source>
</evidence>
<keyword evidence="6 7" id="KW-0472">Membrane</keyword>
<dbReference type="NCBIfam" id="TIGR00706">
    <property type="entry name" value="SppA_dom"/>
    <property type="match status" value="1"/>
</dbReference>
<dbReference type="CDD" id="cd07018">
    <property type="entry name" value="S49_SppA_67K_type"/>
    <property type="match status" value="1"/>
</dbReference>
<evidence type="ECO:0000313" key="9">
    <source>
        <dbReference type="EMBL" id="GAA5109385.1"/>
    </source>
</evidence>
<evidence type="ECO:0000256" key="1">
    <source>
        <dbReference type="ARBA" id="ARBA00004370"/>
    </source>
</evidence>
<keyword evidence="10" id="KW-1185">Reference proteome</keyword>
<dbReference type="CDD" id="cd07023">
    <property type="entry name" value="S49_Sppa_N_C"/>
    <property type="match status" value="1"/>
</dbReference>
<evidence type="ECO:0000256" key="6">
    <source>
        <dbReference type="ARBA" id="ARBA00023136"/>
    </source>
</evidence>
<dbReference type="InterPro" id="IPR029045">
    <property type="entry name" value="ClpP/crotonase-like_dom_sf"/>
</dbReference>
<keyword evidence="5" id="KW-0720">Serine protease</keyword>
<evidence type="ECO:0000313" key="10">
    <source>
        <dbReference type="Proteomes" id="UP001500171"/>
    </source>
</evidence>
<accession>A0ABP9N8H6</accession>
<keyword evidence="7" id="KW-0812">Transmembrane</keyword>
<dbReference type="Proteomes" id="UP001500171">
    <property type="component" value="Unassembled WGS sequence"/>
</dbReference>
<feature type="domain" description="Peptidase S49" evidence="8">
    <location>
        <begin position="138"/>
        <end position="254"/>
    </location>
</feature>
<keyword evidence="3" id="KW-0645">Protease</keyword>
<evidence type="ECO:0000256" key="2">
    <source>
        <dbReference type="ARBA" id="ARBA00008683"/>
    </source>
</evidence>
<dbReference type="PANTHER" id="PTHR33209:SF1">
    <property type="entry name" value="PEPTIDASE S49 DOMAIN-CONTAINING PROTEIN"/>
    <property type="match status" value="1"/>
</dbReference>
<dbReference type="InterPro" id="IPR004635">
    <property type="entry name" value="Pept_S49_SppA"/>
</dbReference>
<evidence type="ECO:0000256" key="4">
    <source>
        <dbReference type="ARBA" id="ARBA00022801"/>
    </source>
</evidence>
<keyword evidence="4" id="KW-0378">Hydrolase</keyword>
<dbReference type="InterPro" id="IPR047217">
    <property type="entry name" value="S49_SppA_67K_type_N"/>
</dbReference>
<name>A0ABP9N8H6_9GAMM</name>
<dbReference type="PIRSF" id="PIRSF001217">
    <property type="entry name" value="Protease_4_SppA"/>
    <property type="match status" value="1"/>
</dbReference>
<gene>
    <name evidence="9" type="primary">sppA</name>
    <name evidence="9" type="ORF">GCM10023211_12640</name>
</gene>
<evidence type="ECO:0000256" key="3">
    <source>
        <dbReference type="ARBA" id="ARBA00022670"/>
    </source>
</evidence>
<protein>
    <submittedName>
        <fullName evidence="9">Signal peptide peptidase SppA</fullName>
    </submittedName>
</protein>
<dbReference type="RefSeq" id="WP_345489982.1">
    <property type="nucleotide sequence ID" value="NZ_BAABHY010000001.1"/>
</dbReference>
<comment type="caution">
    <text evidence="9">The sequence shown here is derived from an EMBL/GenBank/DDBJ whole genome shotgun (WGS) entry which is preliminary data.</text>
</comment>
<dbReference type="EMBL" id="BAABHY010000001">
    <property type="protein sequence ID" value="GAA5109385.1"/>
    <property type="molecule type" value="Genomic_DNA"/>
</dbReference>
<dbReference type="InterPro" id="IPR004634">
    <property type="entry name" value="Pept_S49_pIV"/>
</dbReference>
<dbReference type="InterPro" id="IPR002142">
    <property type="entry name" value="Peptidase_S49"/>
</dbReference>